<evidence type="ECO:0000313" key="2">
    <source>
        <dbReference type="EMBL" id="GAA2846444.1"/>
    </source>
</evidence>
<feature type="region of interest" description="Disordered" evidence="1">
    <location>
        <begin position="114"/>
        <end position="145"/>
    </location>
</feature>
<sequence>MLDLSQLLLGQIQSMSPECLTSPLEAFFRRVGIGSHGPSVILGSAARMEGPGPNTSTLGVHPDQGVHIVLQKPSEHRDRVHPGSIRFRRRVAGVGEGAGYGGCAVRLRPGALLAGTGPRAARPAGGRRRAGYGGAARRRLTSGSR</sequence>
<comment type="caution">
    <text evidence="2">The sequence shown here is derived from an EMBL/GenBank/DDBJ whole genome shotgun (WGS) entry which is preliminary data.</text>
</comment>
<dbReference type="Proteomes" id="UP001500831">
    <property type="component" value="Unassembled WGS sequence"/>
</dbReference>
<evidence type="ECO:0000256" key="1">
    <source>
        <dbReference type="SAM" id="MobiDB-lite"/>
    </source>
</evidence>
<proteinExistence type="predicted"/>
<keyword evidence="3" id="KW-1185">Reference proteome</keyword>
<protein>
    <submittedName>
        <fullName evidence="2">Uncharacterized protein</fullName>
    </submittedName>
</protein>
<gene>
    <name evidence="2" type="ORF">GCM10010517_03130</name>
</gene>
<accession>A0ABP6I652</accession>
<evidence type="ECO:0000313" key="3">
    <source>
        <dbReference type="Proteomes" id="UP001500831"/>
    </source>
</evidence>
<name>A0ABP6I652_9ACTN</name>
<organism evidence="2 3">
    <name type="scientific">Streptosporangium fragile</name>
    <dbReference type="NCBI Taxonomy" id="46186"/>
    <lineage>
        <taxon>Bacteria</taxon>
        <taxon>Bacillati</taxon>
        <taxon>Actinomycetota</taxon>
        <taxon>Actinomycetes</taxon>
        <taxon>Streptosporangiales</taxon>
        <taxon>Streptosporangiaceae</taxon>
        <taxon>Streptosporangium</taxon>
    </lineage>
</organism>
<dbReference type="EMBL" id="BAAAVI010000001">
    <property type="protein sequence ID" value="GAA2846444.1"/>
    <property type="molecule type" value="Genomic_DNA"/>
</dbReference>
<feature type="compositionally biased region" description="Low complexity" evidence="1">
    <location>
        <begin position="114"/>
        <end position="124"/>
    </location>
</feature>
<reference evidence="3" key="1">
    <citation type="journal article" date="2019" name="Int. J. Syst. Evol. Microbiol.">
        <title>The Global Catalogue of Microorganisms (GCM) 10K type strain sequencing project: providing services to taxonomists for standard genome sequencing and annotation.</title>
        <authorList>
            <consortium name="The Broad Institute Genomics Platform"/>
            <consortium name="The Broad Institute Genome Sequencing Center for Infectious Disease"/>
            <person name="Wu L."/>
            <person name="Ma J."/>
        </authorList>
    </citation>
    <scope>NUCLEOTIDE SEQUENCE [LARGE SCALE GENOMIC DNA]</scope>
    <source>
        <strain evidence="3">JCM 6242</strain>
    </source>
</reference>
<feature type="compositionally biased region" description="Basic residues" evidence="1">
    <location>
        <begin position="125"/>
        <end position="145"/>
    </location>
</feature>